<dbReference type="InterPro" id="IPR013786">
    <property type="entry name" value="AcylCoA_DH/ox_N"/>
</dbReference>
<feature type="compositionally biased region" description="Polar residues" evidence="3">
    <location>
        <begin position="1"/>
        <end position="14"/>
    </location>
</feature>
<dbReference type="SUPFAM" id="SSF56645">
    <property type="entry name" value="Acyl-CoA dehydrogenase NM domain-like"/>
    <property type="match status" value="1"/>
</dbReference>
<dbReference type="Gene3D" id="2.40.110.10">
    <property type="entry name" value="Butyryl-CoA Dehydrogenase, subunit A, domain 2"/>
    <property type="match status" value="1"/>
</dbReference>
<feature type="domain" description="Acyl-CoA dehydrogenase C-terminal" evidence="5">
    <location>
        <begin position="265"/>
        <end position="400"/>
    </location>
</feature>
<name>A0A937D2D8_9BURK</name>
<keyword evidence="1" id="KW-0560">Oxidoreductase</keyword>
<gene>
    <name evidence="6" type="ORF">JI739_04710</name>
</gene>
<evidence type="ECO:0000256" key="2">
    <source>
        <dbReference type="ARBA" id="ARBA00049661"/>
    </source>
</evidence>
<dbReference type="PIRSF" id="PIRSF016578">
    <property type="entry name" value="HsaA"/>
    <property type="match status" value="1"/>
</dbReference>
<dbReference type="Gene3D" id="1.20.140.10">
    <property type="entry name" value="Butyryl-CoA Dehydrogenase, subunit A, domain 3"/>
    <property type="match status" value="1"/>
</dbReference>
<dbReference type="GO" id="GO:0003995">
    <property type="term" value="F:acyl-CoA dehydrogenase activity"/>
    <property type="evidence" value="ECO:0007669"/>
    <property type="project" value="TreeGrafter"/>
</dbReference>
<dbReference type="InterPro" id="IPR050741">
    <property type="entry name" value="Acyl-CoA_dehydrogenase"/>
</dbReference>
<organism evidence="6 7">
    <name type="scientific">Ramlibacter aurantiacus</name>
    <dbReference type="NCBI Taxonomy" id="2801330"/>
    <lineage>
        <taxon>Bacteria</taxon>
        <taxon>Pseudomonadati</taxon>
        <taxon>Pseudomonadota</taxon>
        <taxon>Betaproteobacteria</taxon>
        <taxon>Burkholderiales</taxon>
        <taxon>Comamonadaceae</taxon>
        <taxon>Ramlibacter</taxon>
    </lineage>
</organism>
<evidence type="ECO:0000313" key="6">
    <source>
        <dbReference type="EMBL" id="MBL0419645.1"/>
    </source>
</evidence>
<keyword evidence="7" id="KW-1185">Reference proteome</keyword>
<evidence type="ECO:0000259" key="5">
    <source>
        <dbReference type="Pfam" id="PF08028"/>
    </source>
</evidence>
<dbReference type="PANTHER" id="PTHR48083:SF19">
    <property type="entry name" value="FLAVIN-DEPENDENT MONOOXYGENASE, OXYGENASE SUBUNIT HSAA"/>
    <property type="match status" value="1"/>
</dbReference>
<dbReference type="Proteomes" id="UP000613011">
    <property type="component" value="Unassembled WGS sequence"/>
</dbReference>
<dbReference type="InterPro" id="IPR046373">
    <property type="entry name" value="Acyl-CoA_Oxase/DH_mid-dom_sf"/>
</dbReference>
<dbReference type="RefSeq" id="WP_201682659.1">
    <property type="nucleotide sequence ID" value="NZ_JAEQNA010000001.1"/>
</dbReference>
<dbReference type="GO" id="GO:0033539">
    <property type="term" value="P:fatty acid beta-oxidation using acyl-CoA dehydrogenase"/>
    <property type="evidence" value="ECO:0007669"/>
    <property type="project" value="TreeGrafter"/>
</dbReference>
<dbReference type="GO" id="GO:0005737">
    <property type="term" value="C:cytoplasm"/>
    <property type="evidence" value="ECO:0007669"/>
    <property type="project" value="TreeGrafter"/>
</dbReference>
<accession>A0A937D2D8</accession>
<dbReference type="GO" id="GO:0050660">
    <property type="term" value="F:flavin adenine dinucleotide binding"/>
    <property type="evidence" value="ECO:0007669"/>
    <property type="project" value="InterPro"/>
</dbReference>
<evidence type="ECO:0000259" key="4">
    <source>
        <dbReference type="Pfam" id="PF02771"/>
    </source>
</evidence>
<protein>
    <submittedName>
        <fullName evidence="6">Acyl-CoA dehydrogenase family protein</fullName>
    </submittedName>
</protein>
<dbReference type="PANTHER" id="PTHR48083">
    <property type="entry name" value="MEDIUM-CHAIN SPECIFIC ACYL-COA DEHYDROGENASE, MITOCHONDRIAL-RELATED"/>
    <property type="match status" value="1"/>
</dbReference>
<dbReference type="Gene3D" id="1.10.540.10">
    <property type="entry name" value="Acyl-CoA dehydrogenase/oxidase, N-terminal domain"/>
    <property type="match status" value="1"/>
</dbReference>
<dbReference type="SUPFAM" id="SSF47203">
    <property type="entry name" value="Acyl-CoA dehydrogenase C-terminal domain-like"/>
    <property type="match status" value="1"/>
</dbReference>
<dbReference type="AlphaFoldDB" id="A0A937D2D8"/>
<dbReference type="Pfam" id="PF08028">
    <property type="entry name" value="Acyl-CoA_dh_2"/>
    <property type="match status" value="1"/>
</dbReference>
<sequence>MPQAPSSTLMNSSALPVAPGRQSPVSSAPPLETILANARELVPVLRARAPATERERRVSEETTRAFREAGFFRLMQPARYGGYEYGFTAFMDVIGELARGCTASAWGCSLGAIHQWLIGTFPQQAQDDVWLHDPDAIACGSYAPATLAQAVDGGYMIQGRWLFASNVDNSQWALLGVNFPPAEKGAPPQPGFLLAPRKDWVIEDDWHVAGQAGTGSKAIRIDDPIFVPGHRKITFAEASSGRPPGSQANGNPIYRIPFLSAVPVCLVAPIVGTAQGAVDAFIELCGSRVTRGAAAGGGARLADFFPVQSRLAEAAASVDAARLLLDRDTTDVERLALRGEAITVADRIRNRRDHAFAARLSKEAVEAVFACVGGAGLALDQPIQRMWRDANSIARHYSLNWDAVSSMVGQYLLGLEPKGQY</sequence>
<reference evidence="6" key="1">
    <citation type="submission" date="2021-01" db="EMBL/GenBank/DDBJ databases">
        <title>Ramlibacter sp. strain AW1 16S ribosomal RNA gene Genome sequencing and assembly.</title>
        <authorList>
            <person name="Kang M."/>
        </authorList>
    </citation>
    <scope>NUCLEOTIDE SEQUENCE</scope>
    <source>
        <strain evidence="6">AW1</strain>
    </source>
</reference>
<dbReference type="InterPro" id="IPR013107">
    <property type="entry name" value="Acyl-CoA_DH_C"/>
</dbReference>
<feature type="domain" description="Acyl-CoA dehydrogenase/oxidase N-terminal" evidence="4">
    <location>
        <begin position="45"/>
        <end position="132"/>
    </location>
</feature>
<dbReference type="Pfam" id="PF02771">
    <property type="entry name" value="Acyl-CoA_dh_N"/>
    <property type="match status" value="1"/>
</dbReference>
<evidence type="ECO:0000256" key="1">
    <source>
        <dbReference type="ARBA" id="ARBA00023002"/>
    </source>
</evidence>
<dbReference type="InterPro" id="IPR036250">
    <property type="entry name" value="AcylCo_DH-like_C"/>
</dbReference>
<dbReference type="InterPro" id="IPR037069">
    <property type="entry name" value="AcylCoA_DH/ox_N_sf"/>
</dbReference>
<dbReference type="InterPro" id="IPR009100">
    <property type="entry name" value="AcylCoA_DH/oxidase_NM_dom_sf"/>
</dbReference>
<dbReference type="EMBL" id="JAEQNA010000001">
    <property type="protein sequence ID" value="MBL0419645.1"/>
    <property type="molecule type" value="Genomic_DNA"/>
</dbReference>
<proteinExistence type="inferred from homology"/>
<comment type="caution">
    <text evidence="6">The sequence shown here is derived from an EMBL/GenBank/DDBJ whole genome shotgun (WGS) entry which is preliminary data.</text>
</comment>
<evidence type="ECO:0000256" key="3">
    <source>
        <dbReference type="SAM" id="MobiDB-lite"/>
    </source>
</evidence>
<dbReference type="GO" id="GO:0016712">
    <property type="term" value="F:oxidoreductase activity, acting on paired donors, with incorporation or reduction of molecular oxygen, reduced flavin or flavoprotein as one donor, and incorporation of one atom of oxygen"/>
    <property type="evidence" value="ECO:0007669"/>
    <property type="project" value="TreeGrafter"/>
</dbReference>
<feature type="region of interest" description="Disordered" evidence="3">
    <location>
        <begin position="1"/>
        <end position="28"/>
    </location>
</feature>
<comment type="similarity">
    <text evidence="2">Belongs to the HpaH/HsaA monooxygenase family.</text>
</comment>
<evidence type="ECO:0000313" key="7">
    <source>
        <dbReference type="Proteomes" id="UP000613011"/>
    </source>
</evidence>